<protein>
    <submittedName>
        <fullName evidence="1">Uncharacterized protein</fullName>
    </submittedName>
</protein>
<keyword evidence="2" id="KW-1185">Reference proteome</keyword>
<dbReference type="EMBL" id="LN890656">
    <property type="protein sequence ID" value="CUS06237.1"/>
    <property type="molecule type" value="Genomic_DNA"/>
</dbReference>
<proteinExistence type="predicted"/>
<dbReference type="Proteomes" id="UP000215027">
    <property type="component" value="Chromosome II"/>
</dbReference>
<reference evidence="1" key="1">
    <citation type="submission" date="2016-01" db="EMBL/GenBank/DDBJ databases">
        <authorList>
            <person name="Mcilroy J.S."/>
            <person name="Karst M S."/>
            <person name="Albertsen M."/>
        </authorList>
    </citation>
    <scope>NUCLEOTIDE SEQUENCE</scope>
    <source>
        <strain evidence="1">Cfx-K</strain>
    </source>
</reference>
<accession>A0A170PK09</accession>
<sequence length="35" mass="3955">MGQSRGNHGAVNERYGFFELWGGEVHRGHGARTQR</sequence>
<evidence type="ECO:0000313" key="2">
    <source>
        <dbReference type="Proteomes" id="UP000215027"/>
    </source>
</evidence>
<dbReference type="AlphaFoldDB" id="A0A170PK09"/>
<gene>
    <name evidence="1" type="ORF">CFX0092_B0703</name>
</gene>
<evidence type="ECO:0000313" key="1">
    <source>
        <dbReference type="EMBL" id="CUS06237.1"/>
    </source>
</evidence>
<dbReference type="KEGG" id="pbf:CFX0092_B0703"/>
<name>A0A170PK09_9CHLR</name>
<organism evidence="1 2">
    <name type="scientific">Candidatus Promineifilum breve</name>
    <dbReference type="NCBI Taxonomy" id="1806508"/>
    <lineage>
        <taxon>Bacteria</taxon>
        <taxon>Bacillati</taxon>
        <taxon>Chloroflexota</taxon>
        <taxon>Ardenticatenia</taxon>
        <taxon>Candidatus Promineifilales</taxon>
        <taxon>Candidatus Promineifilaceae</taxon>
        <taxon>Candidatus Promineifilum</taxon>
    </lineage>
</organism>